<evidence type="ECO:0000313" key="2">
    <source>
        <dbReference type="EMBL" id="MFC0525079.1"/>
    </source>
</evidence>
<keyword evidence="2" id="KW-0413">Isomerase</keyword>
<evidence type="ECO:0000313" key="3">
    <source>
        <dbReference type="Proteomes" id="UP001589836"/>
    </source>
</evidence>
<dbReference type="GO" id="GO:0016853">
    <property type="term" value="F:isomerase activity"/>
    <property type="evidence" value="ECO:0007669"/>
    <property type="project" value="UniProtKB-KW"/>
</dbReference>
<dbReference type="EMBL" id="JBHLTP010000013">
    <property type="protein sequence ID" value="MFC0525079.1"/>
    <property type="molecule type" value="Genomic_DNA"/>
</dbReference>
<dbReference type="Proteomes" id="UP001589836">
    <property type="component" value="Unassembled WGS sequence"/>
</dbReference>
<dbReference type="InterPro" id="IPR013022">
    <property type="entry name" value="Xyl_isomerase-like_TIM-brl"/>
</dbReference>
<comment type="caution">
    <text evidence="2">The sequence shown here is derived from an EMBL/GenBank/DDBJ whole genome shotgun (WGS) entry which is preliminary data.</text>
</comment>
<proteinExistence type="predicted"/>
<protein>
    <submittedName>
        <fullName evidence="2">Sugar phosphate isomerase/epimerase family protein</fullName>
    </submittedName>
</protein>
<keyword evidence="3" id="KW-1185">Reference proteome</keyword>
<name>A0ABV6LRW3_9BACI</name>
<dbReference type="Gene3D" id="3.20.20.150">
    <property type="entry name" value="Divalent-metal-dependent TIM barrel enzymes"/>
    <property type="match status" value="1"/>
</dbReference>
<dbReference type="InterPro" id="IPR036237">
    <property type="entry name" value="Xyl_isomerase-like_sf"/>
</dbReference>
<evidence type="ECO:0000259" key="1">
    <source>
        <dbReference type="Pfam" id="PF01261"/>
    </source>
</evidence>
<feature type="domain" description="Xylose isomerase-like TIM barrel" evidence="1">
    <location>
        <begin position="39"/>
        <end position="265"/>
    </location>
</feature>
<dbReference type="Pfam" id="PF01261">
    <property type="entry name" value="AP_endonuc_2"/>
    <property type="match status" value="1"/>
</dbReference>
<sequence length="268" mass="31109">MHKLAISGSTIMSDEDKFHELLRDDVHHIEIGEFSNEQSFQKFLHMKGQTSFGVHSPLFRHQSKYDLIESVHMESEQAWSQLEEEARQLAELGAEYVLVHFPYFQGTPKKDAAAAIEEGLRKLSAIQAAYDIPFVCEPKLGLQRSGAAIRYLYDFPMEIWEKYNIQLCLDLGDYAMAVGDELPRHIAKWSPFVKVVHLHNVYYTEEKYFWNMIHPSQETDTDFFHLQSAIQQLAEGHDKYFVLEHTPHTGPTEKRVREGIAWVQKLIT</sequence>
<reference evidence="2 3" key="1">
    <citation type="submission" date="2024-09" db="EMBL/GenBank/DDBJ databases">
        <authorList>
            <person name="Sun Q."/>
            <person name="Mori K."/>
        </authorList>
    </citation>
    <scope>NUCLEOTIDE SEQUENCE [LARGE SCALE GENOMIC DNA]</scope>
    <source>
        <strain evidence="2 3">NCAIM B.02529</strain>
    </source>
</reference>
<dbReference type="SUPFAM" id="SSF51658">
    <property type="entry name" value="Xylose isomerase-like"/>
    <property type="match status" value="1"/>
</dbReference>
<dbReference type="RefSeq" id="WP_377349867.1">
    <property type="nucleotide sequence ID" value="NZ_JBHLTP010000013.1"/>
</dbReference>
<accession>A0ABV6LRW3</accession>
<gene>
    <name evidence="2" type="ORF">ACFFGV_15975</name>
</gene>
<organism evidence="2 3">
    <name type="scientific">Pontibacillus salicampi</name>
    <dbReference type="NCBI Taxonomy" id="1449801"/>
    <lineage>
        <taxon>Bacteria</taxon>
        <taxon>Bacillati</taxon>
        <taxon>Bacillota</taxon>
        <taxon>Bacilli</taxon>
        <taxon>Bacillales</taxon>
        <taxon>Bacillaceae</taxon>
        <taxon>Pontibacillus</taxon>
    </lineage>
</organism>